<dbReference type="InterPro" id="IPR010035">
    <property type="entry name" value="Thi_S"/>
</dbReference>
<dbReference type="CDD" id="cd00565">
    <property type="entry name" value="Ubl_ThiS"/>
    <property type="match status" value="1"/>
</dbReference>
<dbReference type="InterPro" id="IPR003749">
    <property type="entry name" value="ThiS/MoaD-like"/>
</dbReference>
<dbReference type="PANTHER" id="PTHR34472">
    <property type="entry name" value="SULFUR CARRIER PROTEIN THIS"/>
    <property type="match status" value="1"/>
</dbReference>
<dbReference type="Gene3D" id="3.10.20.30">
    <property type="match status" value="1"/>
</dbReference>
<dbReference type="PANTHER" id="PTHR34472:SF1">
    <property type="entry name" value="SULFUR CARRIER PROTEIN THIS"/>
    <property type="match status" value="1"/>
</dbReference>
<dbReference type="AlphaFoldDB" id="A0A0F7C214"/>
<sequence>MHASTVQIQVNGKATSVQKNTTVEQLLVHYGLEQRIVVVEHNQIILDRASYAYTAIMDGDRIEIVHFVGGG</sequence>
<dbReference type="InterPro" id="IPR012675">
    <property type="entry name" value="Beta-grasp_dom_sf"/>
</dbReference>
<dbReference type="SUPFAM" id="SSF54285">
    <property type="entry name" value="MoaD/ThiS"/>
    <property type="match status" value="1"/>
</dbReference>
<evidence type="ECO:0000313" key="1">
    <source>
        <dbReference type="EMBL" id="AKF96225.1"/>
    </source>
</evidence>
<name>A0A0F7C214_BRELA</name>
<keyword evidence="1" id="KW-0614">Plasmid</keyword>
<dbReference type="RefSeq" id="WP_031415560.1">
    <property type="nucleotide sequence ID" value="NZ_CP011076.1"/>
</dbReference>
<geneLocation type="plasmid" evidence="1">
    <name>unnamed2</name>
</geneLocation>
<reference evidence="1" key="1">
    <citation type="submission" date="2015-03" db="EMBL/GenBank/DDBJ databases">
        <title>MIGS Cultured Bacterial/Archaeal sample from Brevibacillus laterosporus.</title>
        <authorList>
            <person name="Zeng D."/>
            <person name="Zhu L."/>
            <person name="Dong G."/>
            <person name="Ye W."/>
            <person name="Ren D."/>
            <person name="Wu L."/>
            <person name="Xu J."/>
            <person name="Li G."/>
            <person name="Guo L."/>
        </authorList>
    </citation>
    <scope>NUCLEOTIDE SEQUENCE</scope>
    <source>
        <strain evidence="1">B9</strain>
        <plasmid evidence="1">unnamed2</plasmid>
    </source>
</reference>
<proteinExistence type="predicted"/>
<accession>A0A0F7C214</accession>
<gene>
    <name evidence="1" type="ORF">EX87_22090</name>
</gene>
<dbReference type="Pfam" id="PF02597">
    <property type="entry name" value="ThiS"/>
    <property type="match status" value="1"/>
</dbReference>
<protein>
    <submittedName>
        <fullName evidence="1">Thiamine biosynthesis protein ThiS</fullName>
    </submittedName>
</protein>
<dbReference type="InterPro" id="IPR016155">
    <property type="entry name" value="Mopterin_synth/thiamin_S_b"/>
</dbReference>
<dbReference type="NCBIfam" id="TIGR01683">
    <property type="entry name" value="thiS"/>
    <property type="match status" value="1"/>
</dbReference>
<dbReference type="EMBL" id="CP011076">
    <property type="protein sequence ID" value="AKF96225.1"/>
    <property type="molecule type" value="Genomic_DNA"/>
</dbReference>
<organism evidence="1">
    <name type="scientific">Brevibacillus laterosporus</name>
    <name type="common">Bacillus laterosporus</name>
    <dbReference type="NCBI Taxonomy" id="1465"/>
    <lineage>
        <taxon>Bacteria</taxon>
        <taxon>Bacillati</taxon>
        <taxon>Bacillota</taxon>
        <taxon>Bacilli</taxon>
        <taxon>Bacillales</taxon>
        <taxon>Paenibacillaceae</taxon>
        <taxon>Brevibacillus</taxon>
    </lineage>
</organism>